<dbReference type="NCBIfam" id="TIGR03180">
    <property type="entry name" value="UraD_2"/>
    <property type="match status" value="1"/>
</dbReference>
<evidence type="ECO:0000256" key="3">
    <source>
        <dbReference type="ARBA" id="ARBA00012257"/>
    </source>
</evidence>
<evidence type="ECO:0000256" key="1">
    <source>
        <dbReference type="ARBA" id="ARBA00001163"/>
    </source>
</evidence>
<evidence type="ECO:0000259" key="7">
    <source>
        <dbReference type="Pfam" id="PF09349"/>
    </source>
</evidence>
<comment type="pathway">
    <text evidence="2">Purine metabolism; urate degradation; (S)-allantoin from urate: step 3/3.</text>
</comment>
<dbReference type="InterPro" id="IPR017595">
    <property type="entry name" value="OHCU_decarboxylase-2"/>
</dbReference>
<sequence>MADSLPLDVLNTARQDDVASALLSCCAATAWVEAVLAARPYADRGALLARSDEVFAKLATADVDAALAGHPRIGERATGQGRDARWSRQEQASVSDADADIQVRLREGNVAYERRFDRVFLIRAAGRSPQEMLDELTRRLGNDADTEAAEVREQLRQITRLRLEALLT</sequence>
<dbReference type="Gene3D" id="1.10.3330.10">
    <property type="entry name" value="Oxo-4-hydroxy-4-carboxy-5-ureidoimidazoline decarboxylase"/>
    <property type="match status" value="1"/>
</dbReference>
<gene>
    <name evidence="8" type="primary">uraD</name>
    <name evidence="8" type="ORF">P4R38_01220</name>
</gene>
<feature type="domain" description="Oxo-4-hydroxy-4-carboxy-5-ureidoimidazoline decarboxylase" evidence="7">
    <location>
        <begin position="11"/>
        <end position="164"/>
    </location>
</feature>
<evidence type="ECO:0000256" key="2">
    <source>
        <dbReference type="ARBA" id="ARBA00004754"/>
    </source>
</evidence>
<dbReference type="InterPro" id="IPR018020">
    <property type="entry name" value="OHCU_decarboxylase"/>
</dbReference>
<dbReference type="RefSeq" id="WP_277190646.1">
    <property type="nucleotide sequence ID" value="NZ_JAROAV010000004.1"/>
</dbReference>
<dbReference type="Pfam" id="PF09349">
    <property type="entry name" value="OHCU_decarbox"/>
    <property type="match status" value="1"/>
</dbReference>
<name>A0ABT6C3I5_9MICO</name>
<evidence type="ECO:0000256" key="5">
    <source>
        <dbReference type="ARBA" id="ARBA00022793"/>
    </source>
</evidence>
<evidence type="ECO:0000256" key="4">
    <source>
        <dbReference type="ARBA" id="ARBA00022631"/>
    </source>
</evidence>
<dbReference type="SUPFAM" id="SSF158694">
    <property type="entry name" value="UraD-Like"/>
    <property type="match status" value="1"/>
</dbReference>
<keyword evidence="4" id="KW-0659">Purine metabolism</keyword>
<dbReference type="EMBL" id="JAROAV010000004">
    <property type="protein sequence ID" value="MDF8262862.1"/>
    <property type="molecule type" value="Genomic_DNA"/>
</dbReference>
<reference evidence="8 9" key="1">
    <citation type="submission" date="2023-03" db="EMBL/GenBank/DDBJ databases">
        <title>YIM 133296 draft genome.</title>
        <authorList>
            <person name="Xiong L."/>
        </authorList>
    </citation>
    <scope>NUCLEOTIDE SEQUENCE [LARGE SCALE GENOMIC DNA]</scope>
    <source>
        <strain evidence="8 9">YIM 133296</strain>
    </source>
</reference>
<dbReference type="GO" id="GO:0051997">
    <property type="term" value="F:2-oxo-4-hydroxy-4-carboxy-5-ureidoimidazoline decarboxylase activity"/>
    <property type="evidence" value="ECO:0007669"/>
    <property type="project" value="UniProtKB-EC"/>
</dbReference>
<evidence type="ECO:0000256" key="6">
    <source>
        <dbReference type="ARBA" id="ARBA00023239"/>
    </source>
</evidence>
<keyword evidence="5" id="KW-0210">Decarboxylase</keyword>
<keyword evidence="6 8" id="KW-0456">Lyase</keyword>
<dbReference type="PANTHER" id="PTHR43466">
    <property type="entry name" value="2-OXO-4-HYDROXY-4-CARBOXY-5-UREIDOIMIDAZOLINE DECARBOXYLASE-RELATED"/>
    <property type="match status" value="1"/>
</dbReference>
<dbReference type="InterPro" id="IPR036778">
    <property type="entry name" value="OHCU_decarboxylase_sf"/>
</dbReference>
<comment type="catalytic activity">
    <reaction evidence="1">
        <text>5-hydroxy-2-oxo-4-ureido-2,5-dihydro-1H-imidazole-5-carboxylate + H(+) = (S)-allantoin + CO2</text>
        <dbReference type="Rhea" id="RHEA:26301"/>
        <dbReference type="ChEBI" id="CHEBI:15378"/>
        <dbReference type="ChEBI" id="CHEBI:15678"/>
        <dbReference type="ChEBI" id="CHEBI:16526"/>
        <dbReference type="ChEBI" id="CHEBI:58639"/>
        <dbReference type="EC" id="4.1.1.97"/>
    </reaction>
</comment>
<protein>
    <recommendedName>
        <fullName evidence="3">2-oxo-4-hydroxy-4-carboxy-5-ureidoimidazoline decarboxylase</fullName>
        <ecNumber evidence="3">4.1.1.97</ecNumber>
    </recommendedName>
</protein>
<comment type="caution">
    <text evidence="8">The sequence shown here is derived from an EMBL/GenBank/DDBJ whole genome shotgun (WGS) entry which is preliminary data.</text>
</comment>
<organism evidence="8 9">
    <name type="scientific">Luteipulveratus flavus</name>
    <dbReference type="NCBI Taxonomy" id="3031728"/>
    <lineage>
        <taxon>Bacteria</taxon>
        <taxon>Bacillati</taxon>
        <taxon>Actinomycetota</taxon>
        <taxon>Actinomycetes</taxon>
        <taxon>Micrococcales</taxon>
        <taxon>Dermacoccaceae</taxon>
        <taxon>Luteipulveratus</taxon>
    </lineage>
</organism>
<keyword evidence="9" id="KW-1185">Reference proteome</keyword>
<dbReference type="EC" id="4.1.1.97" evidence="3"/>
<dbReference type="PANTHER" id="PTHR43466:SF1">
    <property type="entry name" value="2-OXO-4-HYDROXY-4-CARBOXY-5-UREIDOIMIDAZOLINE DECARBOXYLASE-RELATED"/>
    <property type="match status" value="1"/>
</dbReference>
<proteinExistence type="predicted"/>
<accession>A0ABT6C3I5</accession>
<dbReference type="NCBIfam" id="NF010372">
    <property type="entry name" value="PRK13798.1"/>
    <property type="match status" value="1"/>
</dbReference>
<evidence type="ECO:0000313" key="9">
    <source>
        <dbReference type="Proteomes" id="UP001528912"/>
    </source>
</evidence>
<dbReference type="Proteomes" id="UP001528912">
    <property type="component" value="Unassembled WGS sequence"/>
</dbReference>
<evidence type="ECO:0000313" key="8">
    <source>
        <dbReference type="EMBL" id="MDF8262862.1"/>
    </source>
</evidence>